<organism evidence="1 2">
    <name type="scientific">Dendrobium chrysotoxum</name>
    <name type="common">Orchid</name>
    <dbReference type="NCBI Taxonomy" id="161865"/>
    <lineage>
        <taxon>Eukaryota</taxon>
        <taxon>Viridiplantae</taxon>
        <taxon>Streptophyta</taxon>
        <taxon>Embryophyta</taxon>
        <taxon>Tracheophyta</taxon>
        <taxon>Spermatophyta</taxon>
        <taxon>Magnoliopsida</taxon>
        <taxon>Liliopsida</taxon>
        <taxon>Asparagales</taxon>
        <taxon>Orchidaceae</taxon>
        <taxon>Epidendroideae</taxon>
        <taxon>Malaxideae</taxon>
        <taxon>Dendrobiinae</taxon>
        <taxon>Dendrobium</taxon>
    </lineage>
</organism>
<dbReference type="AlphaFoldDB" id="A0AAV7HDW6"/>
<evidence type="ECO:0008006" key="3">
    <source>
        <dbReference type="Google" id="ProtNLM"/>
    </source>
</evidence>
<evidence type="ECO:0000313" key="1">
    <source>
        <dbReference type="EMBL" id="KAH0465633.1"/>
    </source>
</evidence>
<dbReference type="InterPro" id="IPR038765">
    <property type="entry name" value="Papain-like_cys_pep_sf"/>
</dbReference>
<name>A0AAV7HDW6_DENCH</name>
<dbReference type="Proteomes" id="UP000775213">
    <property type="component" value="Unassembled WGS sequence"/>
</dbReference>
<sequence length="96" mass="11126">MSIILYINHINQDSVGGSNLLLLLVIDNQHWTLLVGLLKEQIWQFFDSFSKPTHKAILPNIMSMTYSINYLYEEIEGLFDSDIRQWPIKTVTSIPT</sequence>
<dbReference type="Gene3D" id="3.40.395.10">
    <property type="entry name" value="Adenoviral Proteinase, Chain A"/>
    <property type="match status" value="1"/>
</dbReference>
<proteinExistence type="predicted"/>
<protein>
    <recommendedName>
        <fullName evidence="3">Ubiquitin-like protease family profile domain-containing protein</fullName>
    </recommendedName>
</protein>
<reference evidence="1 2" key="1">
    <citation type="journal article" date="2021" name="Hortic Res">
        <title>Chromosome-scale assembly of the Dendrobium chrysotoxum genome enhances the understanding of orchid evolution.</title>
        <authorList>
            <person name="Zhang Y."/>
            <person name="Zhang G.Q."/>
            <person name="Zhang D."/>
            <person name="Liu X.D."/>
            <person name="Xu X.Y."/>
            <person name="Sun W.H."/>
            <person name="Yu X."/>
            <person name="Zhu X."/>
            <person name="Wang Z.W."/>
            <person name="Zhao X."/>
            <person name="Zhong W.Y."/>
            <person name="Chen H."/>
            <person name="Yin W.L."/>
            <person name="Huang T."/>
            <person name="Niu S.C."/>
            <person name="Liu Z.J."/>
        </authorList>
    </citation>
    <scope>NUCLEOTIDE SEQUENCE [LARGE SCALE GENOMIC DNA]</scope>
    <source>
        <strain evidence="1">Lindl</strain>
    </source>
</reference>
<comment type="caution">
    <text evidence="1">The sequence shown here is derived from an EMBL/GenBank/DDBJ whole genome shotgun (WGS) entry which is preliminary data.</text>
</comment>
<evidence type="ECO:0000313" key="2">
    <source>
        <dbReference type="Proteomes" id="UP000775213"/>
    </source>
</evidence>
<keyword evidence="2" id="KW-1185">Reference proteome</keyword>
<accession>A0AAV7HDW6</accession>
<dbReference type="SUPFAM" id="SSF54001">
    <property type="entry name" value="Cysteine proteinases"/>
    <property type="match status" value="1"/>
</dbReference>
<dbReference type="EMBL" id="JAGFBR010000006">
    <property type="protein sequence ID" value="KAH0465633.1"/>
    <property type="molecule type" value="Genomic_DNA"/>
</dbReference>
<gene>
    <name evidence="1" type="ORF">IEQ34_005736</name>
</gene>